<keyword evidence="3" id="KW-0479">Metal-binding</keyword>
<dbReference type="PANTHER" id="PTHR11601:SF50">
    <property type="entry name" value="CYSTEINE DESULFURASE ISCS 2-RELATED"/>
    <property type="match status" value="1"/>
</dbReference>
<dbReference type="SUPFAM" id="SSF53383">
    <property type="entry name" value="PLP-dependent transferases"/>
    <property type="match status" value="1"/>
</dbReference>
<accession>A0ABS2DG26</accession>
<dbReference type="Gene3D" id="3.90.1150.10">
    <property type="entry name" value="Aspartate Aminotransferase, domain 1"/>
    <property type="match status" value="1"/>
</dbReference>
<dbReference type="NCBIfam" id="NF002806">
    <property type="entry name" value="PRK02948.1"/>
    <property type="match status" value="1"/>
</dbReference>
<dbReference type="InterPro" id="IPR020578">
    <property type="entry name" value="Aminotrans_V_PyrdxlP_BS"/>
</dbReference>
<dbReference type="InterPro" id="IPR016454">
    <property type="entry name" value="Cysteine_dSase"/>
</dbReference>
<keyword evidence="11" id="KW-1185">Reference proteome</keyword>
<dbReference type="InterPro" id="IPR000192">
    <property type="entry name" value="Aminotrans_V_dom"/>
</dbReference>
<dbReference type="RefSeq" id="WP_204202811.1">
    <property type="nucleotide sequence ID" value="NZ_JAFELM010000022.1"/>
</dbReference>
<evidence type="ECO:0000313" key="10">
    <source>
        <dbReference type="EMBL" id="MBM6617436.1"/>
    </source>
</evidence>
<evidence type="ECO:0000256" key="2">
    <source>
        <dbReference type="ARBA" id="ARBA00006490"/>
    </source>
</evidence>
<evidence type="ECO:0000256" key="5">
    <source>
        <dbReference type="ARBA" id="ARBA00023004"/>
    </source>
</evidence>
<keyword evidence="5" id="KW-0408">Iron</keyword>
<feature type="coiled-coil region" evidence="8">
    <location>
        <begin position="246"/>
        <end position="276"/>
    </location>
</feature>
<dbReference type="Proteomes" id="UP001518925">
    <property type="component" value="Unassembled WGS sequence"/>
</dbReference>
<dbReference type="PROSITE" id="PS00595">
    <property type="entry name" value="AA_TRANSFER_CLASS_5"/>
    <property type="match status" value="1"/>
</dbReference>
<dbReference type="InterPro" id="IPR015421">
    <property type="entry name" value="PyrdxlP-dep_Trfase_major"/>
</dbReference>
<comment type="caution">
    <text evidence="10">The sequence shown here is derived from an EMBL/GenBank/DDBJ whole genome shotgun (WGS) entry which is preliminary data.</text>
</comment>
<evidence type="ECO:0000256" key="6">
    <source>
        <dbReference type="ARBA" id="ARBA00023014"/>
    </source>
</evidence>
<dbReference type="InterPro" id="IPR015422">
    <property type="entry name" value="PyrdxlP-dep_Trfase_small"/>
</dbReference>
<keyword evidence="4" id="KW-0663">Pyridoxal phosphate</keyword>
<dbReference type="PANTHER" id="PTHR11601">
    <property type="entry name" value="CYSTEINE DESULFURYLASE FAMILY MEMBER"/>
    <property type="match status" value="1"/>
</dbReference>
<evidence type="ECO:0000256" key="8">
    <source>
        <dbReference type="SAM" id="Coils"/>
    </source>
</evidence>
<reference evidence="10 11" key="1">
    <citation type="submission" date="2021-02" db="EMBL/GenBank/DDBJ databases">
        <title>Bacillus sp. RD4P76, an endophyte from a halophyte.</title>
        <authorList>
            <person name="Sun J.-Q."/>
        </authorList>
    </citation>
    <scope>NUCLEOTIDE SEQUENCE [LARGE SCALE GENOMIC DNA]</scope>
    <source>
        <strain evidence="10 11">RD4P76</strain>
    </source>
</reference>
<evidence type="ECO:0000256" key="7">
    <source>
        <dbReference type="RuleBase" id="RU004504"/>
    </source>
</evidence>
<dbReference type="Pfam" id="PF00266">
    <property type="entry name" value="Aminotran_5"/>
    <property type="match status" value="1"/>
</dbReference>
<feature type="domain" description="Aminotransferase class V" evidence="9">
    <location>
        <begin position="2"/>
        <end position="364"/>
    </location>
</feature>
<comment type="cofactor">
    <cofactor evidence="1 7">
        <name>pyridoxal 5'-phosphate</name>
        <dbReference type="ChEBI" id="CHEBI:597326"/>
    </cofactor>
</comment>
<dbReference type="EMBL" id="JAFELM010000022">
    <property type="protein sequence ID" value="MBM6617436.1"/>
    <property type="molecule type" value="Genomic_DNA"/>
</dbReference>
<protein>
    <submittedName>
        <fullName evidence="10">Cysteine desulfurase</fullName>
    </submittedName>
</protein>
<keyword evidence="6" id="KW-0411">Iron-sulfur</keyword>
<keyword evidence="8" id="KW-0175">Coiled coil</keyword>
<evidence type="ECO:0000256" key="4">
    <source>
        <dbReference type="ARBA" id="ARBA00022898"/>
    </source>
</evidence>
<organism evidence="10 11">
    <name type="scientific">Bacillus suaedaesalsae</name>
    <dbReference type="NCBI Taxonomy" id="2810349"/>
    <lineage>
        <taxon>Bacteria</taxon>
        <taxon>Bacillati</taxon>
        <taxon>Bacillota</taxon>
        <taxon>Bacilli</taxon>
        <taxon>Bacillales</taxon>
        <taxon>Bacillaceae</taxon>
        <taxon>Bacillus</taxon>
    </lineage>
</organism>
<dbReference type="InterPro" id="IPR015424">
    <property type="entry name" value="PyrdxlP-dep_Trfase"/>
</dbReference>
<name>A0ABS2DG26_9BACI</name>
<proteinExistence type="inferred from homology"/>
<dbReference type="Gene3D" id="3.40.640.10">
    <property type="entry name" value="Type I PLP-dependent aspartate aminotransferase-like (Major domain)"/>
    <property type="match status" value="1"/>
</dbReference>
<gene>
    <name evidence="10" type="ORF">JR050_07070</name>
</gene>
<evidence type="ECO:0000256" key="3">
    <source>
        <dbReference type="ARBA" id="ARBA00022723"/>
    </source>
</evidence>
<evidence type="ECO:0000259" key="9">
    <source>
        <dbReference type="Pfam" id="PF00266"/>
    </source>
</evidence>
<dbReference type="PIRSF" id="PIRSF005572">
    <property type="entry name" value="NifS"/>
    <property type="match status" value="1"/>
</dbReference>
<evidence type="ECO:0000256" key="1">
    <source>
        <dbReference type="ARBA" id="ARBA00001933"/>
    </source>
</evidence>
<sequence length="380" mass="42180">MIYLDNSATTRPYPEVIESFTKVATQYFGNPSSVHALGSEAERLIMQARENIATLMSVHPREIIFTSGGTEGNNIAVKGTALKYRKRGKHIITTSIEHASIHEGFKQLEANGYDITYLPVNEDGHITVDQVKEAIRKDTILVSIIHVNNEVGSIQPVKEIGEMLAQHSQVLYHVDYVQGIGKVPLSIREAKIDLLTASGHKFHGMKGTGFLYVRKGLILEPLFTGGSQESQLRAGTENVPGIVSMARALRMTLENIEQNISELEKLKQRLMNFLSQMTEVVINTPVHDSAPHIVNFSVPGTKPEALVHLFEEYNIYVSTKSACSSKDASASRILIEMQKEEKVTKSAIRVSMSAHTSEKEIDAFCLALKEILTKKIVIKR</sequence>
<comment type="similarity">
    <text evidence="2">Belongs to the class-V pyridoxal-phosphate-dependent aminotransferase family. NifS/IscS subfamily.</text>
</comment>
<evidence type="ECO:0000313" key="11">
    <source>
        <dbReference type="Proteomes" id="UP001518925"/>
    </source>
</evidence>